<keyword evidence="4" id="KW-0028">Amino-acid biosynthesis</keyword>
<dbReference type="EC" id="3.1.3.3" evidence="3"/>
<comment type="catalytic activity">
    <reaction evidence="10">
        <text>O-phospho-D-serine + H2O = D-serine + phosphate</text>
        <dbReference type="Rhea" id="RHEA:24873"/>
        <dbReference type="ChEBI" id="CHEBI:15377"/>
        <dbReference type="ChEBI" id="CHEBI:35247"/>
        <dbReference type="ChEBI" id="CHEBI:43474"/>
        <dbReference type="ChEBI" id="CHEBI:58680"/>
        <dbReference type="EC" id="3.1.3.3"/>
    </reaction>
</comment>
<comment type="pathway">
    <text evidence="2">Amino-acid biosynthesis; L-serine biosynthesis; L-serine from 3-phospho-D-glycerate: step 3/3.</text>
</comment>
<gene>
    <name evidence="12" type="ORF">FA047_10035</name>
</gene>
<evidence type="ECO:0000256" key="5">
    <source>
        <dbReference type="ARBA" id="ARBA00022723"/>
    </source>
</evidence>
<comment type="caution">
    <text evidence="12">The sequence shown here is derived from an EMBL/GenBank/DDBJ whole genome shotgun (WGS) entry which is preliminary data.</text>
</comment>
<dbReference type="InterPro" id="IPR050582">
    <property type="entry name" value="HAD-like_SerB"/>
</dbReference>
<organism evidence="12 13">
    <name type="scientific">Pedobacter frigoris</name>
    <dbReference type="NCBI Taxonomy" id="2571272"/>
    <lineage>
        <taxon>Bacteria</taxon>
        <taxon>Pseudomonadati</taxon>
        <taxon>Bacteroidota</taxon>
        <taxon>Sphingobacteriia</taxon>
        <taxon>Sphingobacteriales</taxon>
        <taxon>Sphingobacteriaceae</taxon>
        <taxon>Pedobacter</taxon>
    </lineage>
</organism>
<feature type="domain" description="ACT" evidence="11">
    <location>
        <begin position="363"/>
        <end position="432"/>
    </location>
</feature>
<dbReference type="SUPFAM" id="SSF56784">
    <property type="entry name" value="HAD-like"/>
    <property type="match status" value="1"/>
</dbReference>
<dbReference type="Gene3D" id="1.10.150.210">
    <property type="entry name" value="Phosphoserine phosphatase, domain 2"/>
    <property type="match status" value="1"/>
</dbReference>
<accession>A0A4U1CMH1</accession>
<dbReference type="AlphaFoldDB" id="A0A4U1CMH1"/>
<dbReference type="Pfam" id="PF12710">
    <property type="entry name" value="HAD"/>
    <property type="match status" value="1"/>
</dbReference>
<evidence type="ECO:0000313" key="13">
    <source>
        <dbReference type="Proteomes" id="UP000307244"/>
    </source>
</evidence>
<keyword evidence="7" id="KW-0460">Magnesium</keyword>
<dbReference type="InterPro" id="IPR045865">
    <property type="entry name" value="ACT-like_dom_sf"/>
</dbReference>
<evidence type="ECO:0000256" key="8">
    <source>
        <dbReference type="ARBA" id="ARBA00023299"/>
    </source>
</evidence>
<dbReference type="Pfam" id="PF22629">
    <property type="entry name" value="ACT_AHAS_ss"/>
    <property type="match status" value="1"/>
</dbReference>
<evidence type="ECO:0000256" key="7">
    <source>
        <dbReference type="ARBA" id="ARBA00022842"/>
    </source>
</evidence>
<dbReference type="GO" id="GO:0000287">
    <property type="term" value="F:magnesium ion binding"/>
    <property type="evidence" value="ECO:0007669"/>
    <property type="project" value="TreeGrafter"/>
</dbReference>
<dbReference type="GO" id="GO:0005737">
    <property type="term" value="C:cytoplasm"/>
    <property type="evidence" value="ECO:0007669"/>
    <property type="project" value="TreeGrafter"/>
</dbReference>
<name>A0A4U1CMH1_9SPHI</name>
<dbReference type="CDD" id="cd04901">
    <property type="entry name" value="ACT_3PGDH"/>
    <property type="match status" value="1"/>
</dbReference>
<dbReference type="SUPFAM" id="SSF55021">
    <property type="entry name" value="ACT-like"/>
    <property type="match status" value="1"/>
</dbReference>
<dbReference type="GO" id="GO:0006564">
    <property type="term" value="P:L-serine biosynthetic process"/>
    <property type="evidence" value="ECO:0007669"/>
    <property type="project" value="UniProtKB-KW"/>
</dbReference>
<comment type="catalytic activity">
    <reaction evidence="9">
        <text>O-phospho-L-serine + H2O = L-serine + phosphate</text>
        <dbReference type="Rhea" id="RHEA:21208"/>
        <dbReference type="ChEBI" id="CHEBI:15377"/>
        <dbReference type="ChEBI" id="CHEBI:33384"/>
        <dbReference type="ChEBI" id="CHEBI:43474"/>
        <dbReference type="ChEBI" id="CHEBI:57524"/>
        <dbReference type="EC" id="3.1.3.3"/>
    </reaction>
</comment>
<keyword evidence="6" id="KW-0378">Hydrolase</keyword>
<dbReference type="PROSITE" id="PS51671">
    <property type="entry name" value="ACT"/>
    <property type="match status" value="1"/>
</dbReference>
<proteinExistence type="predicted"/>
<keyword evidence="8" id="KW-0718">Serine biosynthesis</keyword>
<evidence type="ECO:0000256" key="4">
    <source>
        <dbReference type="ARBA" id="ARBA00022605"/>
    </source>
</evidence>
<reference evidence="12 13" key="1">
    <citation type="submission" date="2019-04" db="EMBL/GenBank/DDBJ databases">
        <title>Pedobacter sp. RP-3-15 sp. nov., isolated from Arctic soil.</title>
        <authorList>
            <person name="Dahal R.H."/>
            <person name="Kim D.-U."/>
        </authorList>
    </citation>
    <scope>NUCLEOTIDE SEQUENCE [LARGE SCALE GENOMIC DNA]</scope>
    <source>
        <strain evidence="12 13">RP-3-15</strain>
    </source>
</reference>
<dbReference type="SUPFAM" id="SSF52283">
    <property type="entry name" value="Formate/glycerate dehydrogenase catalytic domain-like"/>
    <property type="match status" value="1"/>
</dbReference>
<evidence type="ECO:0000256" key="2">
    <source>
        <dbReference type="ARBA" id="ARBA00005135"/>
    </source>
</evidence>
<evidence type="ECO:0000256" key="9">
    <source>
        <dbReference type="ARBA" id="ARBA00048138"/>
    </source>
</evidence>
<dbReference type="PANTHER" id="PTHR43344:SF2">
    <property type="entry name" value="PHOSPHOSERINE PHOSPHATASE"/>
    <property type="match status" value="1"/>
</dbReference>
<comment type="cofactor">
    <cofactor evidence="1">
        <name>Mg(2+)</name>
        <dbReference type="ChEBI" id="CHEBI:18420"/>
    </cofactor>
</comment>
<dbReference type="InterPro" id="IPR036412">
    <property type="entry name" value="HAD-like_sf"/>
</dbReference>
<evidence type="ECO:0000259" key="11">
    <source>
        <dbReference type="PROSITE" id="PS51671"/>
    </source>
</evidence>
<dbReference type="PANTHER" id="PTHR43344">
    <property type="entry name" value="PHOSPHOSERINE PHOSPHATASE"/>
    <property type="match status" value="1"/>
</dbReference>
<dbReference type="Gene3D" id="3.40.50.1000">
    <property type="entry name" value="HAD superfamily/HAD-like"/>
    <property type="match status" value="1"/>
</dbReference>
<dbReference type="Proteomes" id="UP000307244">
    <property type="component" value="Unassembled WGS sequence"/>
</dbReference>
<dbReference type="InterPro" id="IPR002912">
    <property type="entry name" value="ACT_dom"/>
</dbReference>
<dbReference type="InterPro" id="IPR023214">
    <property type="entry name" value="HAD_sf"/>
</dbReference>
<dbReference type="EMBL" id="SWBQ01000002">
    <property type="protein sequence ID" value="TKC07571.1"/>
    <property type="molecule type" value="Genomic_DNA"/>
</dbReference>
<dbReference type="Gene3D" id="3.30.70.260">
    <property type="match status" value="1"/>
</dbReference>
<protein>
    <recommendedName>
        <fullName evidence="3">phosphoserine phosphatase</fullName>
        <ecNumber evidence="3">3.1.3.3</ecNumber>
    </recommendedName>
</protein>
<keyword evidence="5" id="KW-0479">Metal-binding</keyword>
<dbReference type="InterPro" id="IPR054480">
    <property type="entry name" value="AHAS_small-like_ACT"/>
</dbReference>
<evidence type="ECO:0000256" key="10">
    <source>
        <dbReference type="ARBA" id="ARBA00048523"/>
    </source>
</evidence>
<sequence>MKQKNIYIIDFDSTFTQVEALDELARISLKKHPEKEAIFQKIEDYTNLAMEGKLSFGESLAQRVKLLEATEDHLKQLITRLKKKVSASFSRNAEFFKKHADEVLIVSGGFKEFITPVVSQYHIKKENIYANTFVTTGDGKIIDYDHSNPLSEEGGKVKLMQQLNLEGDLYGIGDGYSDFQLRESGLIKKFYAFTENISRESIVKKADHITPSFDEFLYVNNLPRAISYPKNRILCLVIGEVNPLSIELLKKDGFSIRHKETFEEKYVADVHMMLLADGEKLELEKLKRAVKLKTIGYLGNSKGRVDIATCIQQGVVVFEDPKNNPRNLDFIPKRMIDFMNTGTTYLSSNFPNLQLPRIEKSHRLIHIHKNVPGIMAKVNTIFAKHDINIVGQFLMTNPEIGYVITDINAEYDKQLFKSLKKIEHTIKFRVLY</sequence>
<dbReference type="NCBIfam" id="TIGR01488">
    <property type="entry name" value="HAD-SF-IB"/>
    <property type="match status" value="1"/>
</dbReference>
<dbReference type="Gene3D" id="3.40.50.720">
    <property type="entry name" value="NAD(P)-binding Rossmann-like Domain"/>
    <property type="match status" value="1"/>
</dbReference>
<dbReference type="OrthoDB" id="9777288at2"/>
<dbReference type="GO" id="GO:0036424">
    <property type="term" value="F:L-phosphoserine phosphatase activity"/>
    <property type="evidence" value="ECO:0007669"/>
    <property type="project" value="TreeGrafter"/>
</dbReference>
<dbReference type="RefSeq" id="WP_136835900.1">
    <property type="nucleotide sequence ID" value="NZ_SWBQ01000002.1"/>
</dbReference>
<evidence type="ECO:0000256" key="6">
    <source>
        <dbReference type="ARBA" id="ARBA00022801"/>
    </source>
</evidence>
<evidence type="ECO:0000256" key="1">
    <source>
        <dbReference type="ARBA" id="ARBA00001946"/>
    </source>
</evidence>
<evidence type="ECO:0000256" key="3">
    <source>
        <dbReference type="ARBA" id="ARBA00012640"/>
    </source>
</evidence>
<keyword evidence="13" id="KW-1185">Reference proteome</keyword>
<evidence type="ECO:0000313" key="12">
    <source>
        <dbReference type="EMBL" id="TKC07571.1"/>
    </source>
</evidence>